<feature type="transmembrane region" description="Helical" evidence="1">
    <location>
        <begin position="16"/>
        <end position="33"/>
    </location>
</feature>
<organism evidence="2 3">
    <name type="scientific">Syntrophomonas zehnderi OL-4</name>
    <dbReference type="NCBI Taxonomy" id="690567"/>
    <lineage>
        <taxon>Bacteria</taxon>
        <taxon>Bacillati</taxon>
        <taxon>Bacillota</taxon>
        <taxon>Clostridia</taxon>
        <taxon>Eubacteriales</taxon>
        <taxon>Syntrophomonadaceae</taxon>
        <taxon>Syntrophomonas</taxon>
    </lineage>
</organism>
<keyword evidence="1" id="KW-0812">Transmembrane</keyword>
<proteinExistence type="predicted"/>
<keyword evidence="1" id="KW-1133">Transmembrane helix</keyword>
<evidence type="ECO:0000313" key="3">
    <source>
        <dbReference type="Proteomes" id="UP000045545"/>
    </source>
</evidence>
<dbReference type="OrthoDB" id="2084369at2"/>
<protein>
    <submittedName>
        <fullName evidence="2">Uncharacterized</fullName>
    </submittedName>
</protein>
<sequence>MIKVSSKRKGMKFEDLAVPIAFINGLFFGGYALRKIRQYWEGGPRD</sequence>
<evidence type="ECO:0000256" key="1">
    <source>
        <dbReference type="SAM" id="Phobius"/>
    </source>
</evidence>
<dbReference type="Proteomes" id="UP000045545">
    <property type="component" value="Unassembled WGS sequence"/>
</dbReference>
<accession>A0A0E4C976</accession>
<dbReference type="EMBL" id="CGIH01000032">
    <property type="protein sequence ID" value="CFX86196.1"/>
    <property type="molecule type" value="Genomic_DNA"/>
</dbReference>
<dbReference type="RefSeq" id="WP_157609542.1">
    <property type="nucleotide sequence ID" value="NZ_CGIH01000032.1"/>
</dbReference>
<name>A0A0E4C976_9FIRM</name>
<keyword evidence="1" id="KW-0472">Membrane</keyword>
<dbReference type="AlphaFoldDB" id="A0A0E4C976"/>
<evidence type="ECO:0000313" key="2">
    <source>
        <dbReference type="EMBL" id="CFX86196.1"/>
    </source>
</evidence>
<gene>
    <name evidence="2" type="ORF">2056</name>
</gene>
<reference evidence="2 3" key="1">
    <citation type="submission" date="2015-03" db="EMBL/GenBank/DDBJ databases">
        <authorList>
            <person name="Murphy D."/>
        </authorList>
    </citation>
    <scope>NUCLEOTIDE SEQUENCE [LARGE SCALE GENOMIC DNA]</scope>
    <source>
        <strain evidence="2 3">OL-4</strain>
    </source>
</reference>
<keyword evidence="3" id="KW-1185">Reference proteome</keyword>